<feature type="transmembrane region" description="Helical" evidence="11">
    <location>
        <begin position="1240"/>
        <end position="1267"/>
    </location>
</feature>
<keyword evidence="3" id="KW-0813">Transport</keyword>
<evidence type="ECO:0000256" key="10">
    <source>
        <dbReference type="SAM" id="MobiDB-lite"/>
    </source>
</evidence>
<keyword evidence="6" id="KW-0547">Nucleotide-binding</keyword>
<reference evidence="13 14" key="1">
    <citation type="journal article" date="2020" name="bioRxiv">
        <title>Sequence and annotation of 42 cannabis genomes reveals extensive copy number variation in cannabinoid synthesis and pathogen resistance genes.</title>
        <authorList>
            <person name="Mckernan K.J."/>
            <person name="Helbert Y."/>
            <person name="Kane L.T."/>
            <person name="Ebling H."/>
            <person name="Zhang L."/>
            <person name="Liu B."/>
            <person name="Eaton Z."/>
            <person name="Mclaughlin S."/>
            <person name="Kingan S."/>
            <person name="Baybayan P."/>
            <person name="Concepcion G."/>
            <person name="Jordan M."/>
            <person name="Riva A."/>
            <person name="Barbazuk W."/>
            <person name="Harkins T."/>
        </authorList>
    </citation>
    <scope>NUCLEOTIDE SEQUENCE [LARGE SCALE GENOMIC DNA]</scope>
    <source>
        <strain evidence="14">cv. Jamaican Lion 4</strain>
        <tissue evidence="13">Leaf</tissue>
    </source>
</reference>
<dbReference type="Pfam" id="PF00005">
    <property type="entry name" value="ABC_tran"/>
    <property type="match status" value="2"/>
</dbReference>
<dbReference type="InterPro" id="IPR003593">
    <property type="entry name" value="AAA+_ATPase"/>
</dbReference>
<dbReference type="PROSITE" id="PS00211">
    <property type="entry name" value="ABC_TRANSPORTER_1"/>
    <property type="match status" value="2"/>
</dbReference>
<dbReference type="Pfam" id="PF19055">
    <property type="entry name" value="ABC2_membrane_7"/>
    <property type="match status" value="2"/>
</dbReference>
<keyword evidence="7" id="KW-0067">ATP-binding</keyword>
<evidence type="ECO:0000256" key="1">
    <source>
        <dbReference type="ARBA" id="ARBA00004141"/>
    </source>
</evidence>
<feature type="transmembrane region" description="Helical" evidence="11">
    <location>
        <begin position="1197"/>
        <end position="1219"/>
    </location>
</feature>
<dbReference type="GO" id="GO:0016020">
    <property type="term" value="C:membrane"/>
    <property type="evidence" value="ECO:0007669"/>
    <property type="project" value="UniProtKB-SubCell"/>
</dbReference>
<feature type="domain" description="ABC transporter" evidence="12">
    <location>
        <begin position="42"/>
        <end position="330"/>
    </location>
</feature>
<dbReference type="GO" id="GO:0005524">
    <property type="term" value="F:ATP binding"/>
    <property type="evidence" value="ECO:0007669"/>
    <property type="project" value="UniProtKB-KW"/>
</dbReference>
<keyword evidence="5 11" id="KW-0812">Transmembrane</keyword>
<evidence type="ECO:0000256" key="2">
    <source>
        <dbReference type="ARBA" id="ARBA00005814"/>
    </source>
</evidence>
<dbReference type="InterPro" id="IPR017871">
    <property type="entry name" value="ABC_transporter-like_CS"/>
</dbReference>
<name>A0A7J6F6X0_CANSA</name>
<dbReference type="GO" id="GO:0140359">
    <property type="term" value="F:ABC-type transporter activity"/>
    <property type="evidence" value="ECO:0007669"/>
    <property type="project" value="InterPro"/>
</dbReference>
<keyword evidence="9 11" id="KW-0472">Membrane</keyword>
<dbReference type="PANTHER" id="PTHR48042:SF15">
    <property type="entry name" value="ABC TRANSPORTER G FAMILY MEMBER 13"/>
    <property type="match status" value="1"/>
</dbReference>
<evidence type="ECO:0000313" key="14">
    <source>
        <dbReference type="Proteomes" id="UP000583929"/>
    </source>
</evidence>
<feature type="transmembrane region" description="Helical" evidence="11">
    <location>
        <begin position="474"/>
        <end position="495"/>
    </location>
</feature>
<feature type="domain" description="ABC transporter" evidence="12">
    <location>
        <begin position="818"/>
        <end position="1062"/>
    </location>
</feature>
<dbReference type="CDD" id="cd03213">
    <property type="entry name" value="ABCG_EPDR"/>
    <property type="match status" value="2"/>
</dbReference>
<dbReference type="InterPro" id="IPR043926">
    <property type="entry name" value="ABCG_dom"/>
</dbReference>
<sequence length="1473" mass="164321">MEIEASAASGTHGGGVGSSDRDMDEGSGGVCGGGGRERGTYLVWEDLNVVLPNFGDGPTKRLLNGLKGYAEPGRITAIMGPSGSGKSTLLDTLAGVLGNKEEMNREAKLIGLPVWTRDFHLVSSQLHSGHGEENRIFGGRLSRNVVMTGSILFNGSKKRLEYGAIAYVTQEDVLLGTLTVRETISYSALLRLPTTMSKEEVNSIVEETISEMGLYDCADRLIGNWHLRGISGGEKKRLSIALEILTRPSLLFLDEPTSGLDSASAFFVVQTLRNVARDGRTVISSIHQPSSEVFALFDDLFLLSSGETVYFGEAKRAVEFFAESGVPCPSRRNPSDHFLRCVNKDFDKVTATLKGSLKLRDVPTTDPLMNVATAEIRALLVEKYRYSKYAAKARARIQELSTIGEDLEIDTKTGSQASWWTQLKTLIRRSSLNMSRDVGYYWLRIIIYIVVSICVGTIYYDVGNSYTAIYARSACTAFITGFMTFMSIGGFPSFVEEMKVFYKERLNGYYGVSVFILANFISSFPFLVAITLVTGTITFYTVKFRPEFSHYVFFCLNIFTSISVIESLMMVVASLVPNFLMGIIVGAGIMGILMMTSGFFRLLPDLPKIFWRYPVSFLSYGSWGIQGGIKNDLLGLEFEPLFPGPKLTGEYVITKMYGISVGHSKWWDLVAIVAILILYRSLFFIILKFKERASPLFQSLYAKRALHHLDKRPSFRKIPSFPSKRHNPLYSLSSQEEAPLEFFHLVVKAISIVSLILVVFLDSIQFVGSRSKPYCRKFDEMNQMEIENFAGATSGAGEDDLDLPSWGRDNFQHLAMYLVWEDLSVVLPNFGSGHSRRLLDGLSGFAEPGRIMAIMGPSGSGKSTLLDTLAGRLSGNVVMTGNVLLNGKRRRLDYGVAAYVTQEDLLLGTLSVRETITYSAMLRLPRTLSKHEMNETVEATIMEMGLQDCADGLVGNWHIRGISGGEKKRLSIALEILTRPRLLFLDEPTSGLDSASAFFVIQTLRNISLDGRTVISSIHQPSSEVFALFDDLFLLSGGQTVYFGPAKMAVEFFAKAGFPCPSRRNPSDHFLRCINSGFDQVTNTLMGTRKIHDSDPLTNIPIGKIKTALVENYKNSEYTTRAKARMREISSIEGLVIESRRGSQAKWWKQLSVLTCRSFKNMSRDVGYYWVRIIVYIILSLCVGSIFFNVGTSFTAILARGACGGFIAGFMTFMSIGGFPSFLEEMKVFNKERLNGYYGVGVYVISNFLSAFPFLLLMSFATSTIVYYMVKFRPEFECYLYFALDLLCCIATVESAMMIVASLVPNFLMGVTVGAGYLAIMMMTSGFFRPIPDLPKPLWRYPISYINYGAWGLQGAYKNDMIGLEFDAFIPDGMKLKGEFILTSMLGIKLNHSKWWDLAAIVFLIVSFRLIFFAILKLMERASPYVRTFYTKRTLKHLKKRPSFRKTPSFPSKRHQSLHPLSVQEGLNSPLHY</sequence>
<dbReference type="PANTHER" id="PTHR48042">
    <property type="entry name" value="ABC TRANSPORTER G FAMILY MEMBER 11"/>
    <property type="match status" value="1"/>
</dbReference>
<evidence type="ECO:0000256" key="6">
    <source>
        <dbReference type="ARBA" id="ARBA00022741"/>
    </source>
</evidence>
<keyword evidence="14" id="KW-1185">Reference proteome</keyword>
<feature type="transmembrane region" description="Helical" evidence="11">
    <location>
        <begin position="1395"/>
        <end position="1416"/>
    </location>
</feature>
<dbReference type="Gene3D" id="3.40.50.300">
    <property type="entry name" value="P-loop containing nucleotide triphosphate hydrolases"/>
    <property type="match status" value="2"/>
</dbReference>
<feature type="region of interest" description="Disordered" evidence="10">
    <location>
        <begin position="1"/>
        <end position="32"/>
    </location>
</feature>
<comment type="subcellular location">
    <subcellularLocation>
        <location evidence="1">Membrane</location>
        <topology evidence="1">Multi-pass membrane protein</topology>
    </subcellularLocation>
</comment>
<dbReference type="Pfam" id="PF01061">
    <property type="entry name" value="ABC2_membrane"/>
    <property type="match status" value="2"/>
</dbReference>
<dbReference type="InterPro" id="IPR003439">
    <property type="entry name" value="ABC_transporter-like_ATP-bd"/>
</dbReference>
<feature type="transmembrane region" description="Helical" evidence="11">
    <location>
        <begin position="579"/>
        <end position="603"/>
    </location>
</feature>
<dbReference type="GO" id="GO:0009651">
    <property type="term" value="P:response to salt stress"/>
    <property type="evidence" value="ECO:0007669"/>
    <property type="project" value="UniProtKB-ARBA"/>
</dbReference>
<dbReference type="SMART" id="SM00382">
    <property type="entry name" value="AAA"/>
    <property type="match status" value="2"/>
</dbReference>
<keyword evidence="4" id="KW-0597">Phosphoprotein</keyword>
<organism evidence="13 14">
    <name type="scientific">Cannabis sativa</name>
    <name type="common">Hemp</name>
    <name type="synonym">Marijuana</name>
    <dbReference type="NCBI Taxonomy" id="3483"/>
    <lineage>
        <taxon>Eukaryota</taxon>
        <taxon>Viridiplantae</taxon>
        <taxon>Streptophyta</taxon>
        <taxon>Embryophyta</taxon>
        <taxon>Tracheophyta</taxon>
        <taxon>Spermatophyta</taxon>
        <taxon>Magnoliopsida</taxon>
        <taxon>eudicotyledons</taxon>
        <taxon>Gunneridae</taxon>
        <taxon>Pentapetalae</taxon>
        <taxon>rosids</taxon>
        <taxon>fabids</taxon>
        <taxon>Rosales</taxon>
        <taxon>Cannabaceae</taxon>
        <taxon>Cannabis</taxon>
    </lineage>
</organism>
<evidence type="ECO:0000256" key="3">
    <source>
        <dbReference type="ARBA" id="ARBA00022448"/>
    </source>
</evidence>
<dbReference type="PROSITE" id="PS50893">
    <property type="entry name" value="ABC_TRANSPORTER_2"/>
    <property type="match status" value="2"/>
</dbReference>
<comment type="similarity">
    <text evidence="2">Belongs to the ABC transporter superfamily. ABCG family. Eye pigment precursor importer (TC 3.A.1.204) subfamily.</text>
</comment>
<dbReference type="InterPro" id="IPR027417">
    <property type="entry name" value="P-loop_NTPase"/>
</dbReference>
<dbReference type="InterPro" id="IPR013525">
    <property type="entry name" value="ABC2_TM"/>
</dbReference>
<evidence type="ECO:0000313" key="13">
    <source>
        <dbReference type="EMBL" id="KAF4366406.1"/>
    </source>
</evidence>
<evidence type="ECO:0000256" key="11">
    <source>
        <dbReference type="SAM" id="Phobius"/>
    </source>
</evidence>
<evidence type="ECO:0000256" key="7">
    <source>
        <dbReference type="ARBA" id="ARBA00022840"/>
    </source>
</evidence>
<dbReference type="Proteomes" id="UP000583929">
    <property type="component" value="Unassembled WGS sequence"/>
</dbReference>
<feature type="transmembrane region" description="Helical" evidence="11">
    <location>
        <begin position="1169"/>
        <end position="1191"/>
    </location>
</feature>
<evidence type="ECO:0000259" key="12">
    <source>
        <dbReference type="PROSITE" id="PS50893"/>
    </source>
</evidence>
<evidence type="ECO:0000256" key="8">
    <source>
        <dbReference type="ARBA" id="ARBA00022989"/>
    </source>
</evidence>
<proteinExistence type="inferred from homology"/>
<feature type="transmembrane region" description="Helical" evidence="11">
    <location>
        <begin position="1307"/>
        <end position="1328"/>
    </location>
</feature>
<dbReference type="GO" id="GO:0016887">
    <property type="term" value="F:ATP hydrolysis activity"/>
    <property type="evidence" value="ECO:0007669"/>
    <property type="project" value="InterPro"/>
</dbReference>
<evidence type="ECO:0000256" key="9">
    <source>
        <dbReference type="ARBA" id="ARBA00023136"/>
    </source>
</evidence>
<dbReference type="EMBL" id="JAATIQ010000258">
    <property type="protein sequence ID" value="KAF4366406.1"/>
    <property type="molecule type" value="Genomic_DNA"/>
</dbReference>
<feature type="transmembrane region" description="Helical" evidence="11">
    <location>
        <begin position="441"/>
        <end position="462"/>
    </location>
</feature>
<feature type="transmembrane region" description="Helical" evidence="11">
    <location>
        <begin position="666"/>
        <end position="687"/>
    </location>
</feature>
<evidence type="ECO:0000256" key="5">
    <source>
        <dbReference type="ARBA" id="ARBA00022692"/>
    </source>
</evidence>
<dbReference type="SUPFAM" id="SSF52540">
    <property type="entry name" value="P-loop containing nucleoside triphosphate hydrolases"/>
    <property type="match status" value="2"/>
</dbReference>
<dbReference type="InterPro" id="IPR052215">
    <property type="entry name" value="Plant_ABCG"/>
</dbReference>
<dbReference type="FunFam" id="3.40.50.300:FF:000504">
    <property type="entry name" value="ABC transporter G family member 11"/>
    <property type="match status" value="1"/>
</dbReference>
<keyword evidence="8 11" id="KW-1133">Transmembrane helix</keyword>
<feature type="transmembrane region" description="Helical" evidence="11">
    <location>
        <begin position="515"/>
        <end position="539"/>
    </location>
</feature>
<comment type="caution">
    <text evidence="13">The sequence shown here is derived from an EMBL/GenBank/DDBJ whole genome shotgun (WGS) entry which is preliminary data.</text>
</comment>
<evidence type="ECO:0000256" key="4">
    <source>
        <dbReference type="ARBA" id="ARBA00022553"/>
    </source>
</evidence>
<gene>
    <name evidence="13" type="ORF">G4B88_013055</name>
</gene>
<accession>A0A7J6F6X0</accession>
<feature type="transmembrane region" description="Helical" evidence="11">
    <location>
        <begin position="551"/>
        <end position="573"/>
    </location>
</feature>
<protein>
    <recommendedName>
        <fullName evidence="12">ABC transporter domain-containing protein</fullName>
    </recommendedName>
</protein>